<feature type="transmembrane region" description="Helical" evidence="1">
    <location>
        <begin position="86"/>
        <end position="106"/>
    </location>
</feature>
<dbReference type="Pfam" id="PF00498">
    <property type="entry name" value="FHA"/>
    <property type="match status" value="1"/>
</dbReference>
<keyword evidence="1" id="KW-0472">Membrane</keyword>
<dbReference type="InterPro" id="IPR000253">
    <property type="entry name" value="FHA_dom"/>
</dbReference>
<evidence type="ECO:0000259" key="2">
    <source>
        <dbReference type="PROSITE" id="PS50006"/>
    </source>
</evidence>
<dbReference type="RefSeq" id="WP_145113826.1">
    <property type="nucleotide sequence ID" value="NZ_CP036277.1"/>
</dbReference>
<feature type="domain" description="FHA" evidence="2">
    <location>
        <begin position="278"/>
        <end position="328"/>
    </location>
</feature>
<dbReference type="Proteomes" id="UP000320839">
    <property type="component" value="Chromosome"/>
</dbReference>
<feature type="transmembrane region" description="Helical" evidence="1">
    <location>
        <begin position="162"/>
        <end position="183"/>
    </location>
</feature>
<protein>
    <submittedName>
        <fullName evidence="3">Glycogen accumulation regulator GarA</fullName>
    </submittedName>
</protein>
<feature type="transmembrane region" description="Helical" evidence="1">
    <location>
        <begin position="118"/>
        <end position="142"/>
    </location>
</feature>
<accession>A0A518ADA2</accession>
<evidence type="ECO:0000313" key="4">
    <source>
        <dbReference type="EMBL" id="QDV20490.1"/>
    </source>
</evidence>
<accession>A0A517QDF6</accession>
<dbReference type="AlphaFoldDB" id="A0A517QDF6"/>
<feature type="transmembrane region" description="Helical" evidence="1">
    <location>
        <begin position="195"/>
        <end position="214"/>
    </location>
</feature>
<dbReference type="SMART" id="SM00240">
    <property type="entry name" value="FHA"/>
    <property type="match status" value="1"/>
</dbReference>
<proteinExistence type="predicted"/>
<accession>A0A518FW16</accession>
<evidence type="ECO:0000256" key="1">
    <source>
        <dbReference type="SAM" id="Phobius"/>
    </source>
</evidence>
<feature type="transmembrane region" description="Helical" evidence="1">
    <location>
        <begin position="39"/>
        <end position="66"/>
    </location>
</feature>
<dbReference type="CDD" id="cd00060">
    <property type="entry name" value="FHA"/>
    <property type="match status" value="1"/>
</dbReference>
<evidence type="ECO:0000313" key="6">
    <source>
        <dbReference type="Proteomes" id="UP000320839"/>
    </source>
</evidence>
<dbReference type="OrthoDB" id="9815925at2"/>
<feature type="transmembrane region" description="Helical" evidence="1">
    <location>
        <begin position="234"/>
        <end position="253"/>
    </location>
</feature>
<evidence type="ECO:0000313" key="5">
    <source>
        <dbReference type="Proteomes" id="UP000315647"/>
    </source>
</evidence>
<evidence type="ECO:0000313" key="3">
    <source>
        <dbReference type="EMBL" id="QDT29666.1"/>
    </source>
</evidence>
<keyword evidence="1" id="KW-1133">Transmembrane helix</keyword>
<dbReference type="PROSITE" id="PS50006">
    <property type="entry name" value="FHA_DOMAIN"/>
    <property type="match status" value="1"/>
</dbReference>
<keyword evidence="1" id="KW-0812">Transmembrane</keyword>
<keyword evidence="5" id="KW-1185">Reference proteome</keyword>
<dbReference type="Proteomes" id="UP000315647">
    <property type="component" value="Chromosome"/>
</dbReference>
<organism evidence="3 5">
    <name type="scientific">Gimesia panareensis</name>
    <dbReference type="NCBI Taxonomy" id="2527978"/>
    <lineage>
        <taxon>Bacteria</taxon>
        <taxon>Pseudomonadati</taxon>
        <taxon>Planctomycetota</taxon>
        <taxon>Planctomycetia</taxon>
        <taxon>Planctomycetales</taxon>
        <taxon>Planctomycetaceae</taxon>
        <taxon>Gimesia</taxon>
    </lineage>
</organism>
<dbReference type="EMBL" id="CP037421">
    <property type="protein sequence ID" value="QDT29666.1"/>
    <property type="molecule type" value="Genomic_DNA"/>
</dbReference>
<sequence>MSDSMKISTDDLHSPQVDEYVELQSFLRRDPGPINDRPWIVRVIFANWFYLALAGGAGGFTGWLILEPFFDDNVVREGEIDLGAALLFPVTAAFVGLFLGSAEGLICRNPLRALKSSVVSLAVGFIGGLIALIPTGIVFGIMSGIALSMMDNPVEGEMPGGMALLILMMGRAAGWSIISIPAGIGQGIALKEKKVIINGLVGAMLGGLIGGLLFDPISLVLVSDDGQATYSRAVGLTTVGIFVGLFIGLVEGWTKTAWVLMQKGPLAGKQFIIYKDTTVLGSSPKADIYLFKDDAIEPRHALIVNRGGRFEIEDCSTPDGTYVNGIPVTHTILQDKDQIVLGKTVLEFSFKENTN</sequence>
<gene>
    <name evidence="3" type="primary">garA_1</name>
    <name evidence="3" type="ORF">Enr10x_50210</name>
    <name evidence="4" type="ORF">Pan153_51650</name>
</gene>
<reference evidence="3 5" key="1">
    <citation type="submission" date="2019-03" db="EMBL/GenBank/DDBJ databases">
        <title>Deep-cultivation of Planctomycetes and their phenomic and genomic characterization uncovers novel biology.</title>
        <authorList>
            <person name="Wiegand S."/>
            <person name="Jogler M."/>
            <person name="Boedeker C."/>
            <person name="Pinto D."/>
            <person name="Vollmers J."/>
            <person name="Rivas-Marin E."/>
            <person name="Kohn T."/>
            <person name="Peeters S.H."/>
            <person name="Heuer A."/>
            <person name="Rast P."/>
            <person name="Oberbeckmann S."/>
            <person name="Bunk B."/>
            <person name="Jeske O."/>
            <person name="Meyerdierks A."/>
            <person name="Storesund J.E."/>
            <person name="Kallscheuer N."/>
            <person name="Luecker S."/>
            <person name="Lage O.M."/>
            <person name="Pohl T."/>
            <person name="Merkel B.J."/>
            <person name="Hornburger P."/>
            <person name="Mueller R.-W."/>
            <person name="Bruemmer F."/>
            <person name="Labrenz M."/>
            <person name="Spormann A.M."/>
            <person name="Op den Camp H."/>
            <person name="Overmann J."/>
            <person name="Amann R."/>
            <person name="Jetten M.S.M."/>
            <person name="Mascher T."/>
            <person name="Medema M.H."/>
            <person name="Devos D.P."/>
            <person name="Kaster A.-K."/>
            <person name="Ovreas L."/>
            <person name="Rohde M."/>
            <person name="Galperin M.Y."/>
            <person name="Jogler C."/>
        </authorList>
    </citation>
    <scope>NUCLEOTIDE SEQUENCE [LARGE SCALE GENOMIC DNA]</scope>
    <source>
        <strain evidence="3 5">Enr10</strain>
        <strain evidence="4 6">Pan153</strain>
    </source>
</reference>
<dbReference type="SUPFAM" id="SSF49879">
    <property type="entry name" value="SMAD/FHA domain"/>
    <property type="match status" value="1"/>
</dbReference>
<dbReference type="Gene3D" id="2.60.200.20">
    <property type="match status" value="1"/>
</dbReference>
<name>A0A517QDF6_9PLAN</name>
<dbReference type="EMBL" id="CP036317">
    <property type="protein sequence ID" value="QDV20490.1"/>
    <property type="molecule type" value="Genomic_DNA"/>
</dbReference>
<dbReference type="InterPro" id="IPR008984">
    <property type="entry name" value="SMAD_FHA_dom_sf"/>
</dbReference>